<evidence type="ECO:0000256" key="3">
    <source>
        <dbReference type="ARBA" id="ARBA00022692"/>
    </source>
</evidence>
<evidence type="ECO:0000256" key="8">
    <source>
        <dbReference type="ARBA" id="ARBA00023242"/>
    </source>
</evidence>
<protein>
    <recommendedName>
        <fullName evidence="10">Ketoreductase domain-containing protein</fullName>
    </recommendedName>
</protein>
<keyword evidence="7" id="KW-0472">Membrane</keyword>
<keyword evidence="4" id="KW-0521">NADP</keyword>
<evidence type="ECO:0000256" key="9">
    <source>
        <dbReference type="SAM" id="MobiDB-lite"/>
    </source>
</evidence>
<dbReference type="PANTHER" id="PTHR48107:SF7">
    <property type="entry name" value="RE15974P"/>
    <property type="match status" value="1"/>
</dbReference>
<organism evidence="11 12">
    <name type="scientific">Cylindrodendrum hubeiense</name>
    <dbReference type="NCBI Taxonomy" id="595255"/>
    <lineage>
        <taxon>Eukaryota</taxon>
        <taxon>Fungi</taxon>
        <taxon>Dikarya</taxon>
        <taxon>Ascomycota</taxon>
        <taxon>Pezizomycotina</taxon>
        <taxon>Sordariomycetes</taxon>
        <taxon>Hypocreomycetidae</taxon>
        <taxon>Hypocreales</taxon>
        <taxon>Nectriaceae</taxon>
        <taxon>Cylindrodendrum</taxon>
    </lineage>
</organism>
<evidence type="ECO:0000256" key="1">
    <source>
        <dbReference type="ARBA" id="ARBA00004370"/>
    </source>
</evidence>
<dbReference type="GO" id="GO:0016614">
    <property type="term" value="F:oxidoreductase activity, acting on CH-OH group of donors"/>
    <property type="evidence" value="ECO:0007669"/>
    <property type="project" value="UniProtKB-ARBA"/>
</dbReference>
<dbReference type="PANTHER" id="PTHR48107">
    <property type="entry name" value="NADPH-DEPENDENT ALDEHYDE REDUCTASE-LIKE PROTEIN, CHLOROPLASTIC-RELATED"/>
    <property type="match status" value="1"/>
</dbReference>
<dbReference type="Gene3D" id="3.40.50.720">
    <property type="entry name" value="NAD(P)-binding Rossmann-like Domain"/>
    <property type="match status" value="1"/>
</dbReference>
<dbReference type="PROSITE" id="PS00061">
    <property type="entry name" value="ADH_SHORT"/>
    <property type="match status" value="1"/>
</dbReference>
<feature type="domain" description="Ketoreductase" evidence="10">
    <location>
        <begin position="12"/>
        <end position="200"/>
    </location>
</feature>
<evidence type="ECO:0000259" key="10">
    <source>
        <dbReference type="SMART" id="SM00822"/>
    </source>
</evidence>
<comment type="similarity">
    <text evidence="2">Belongs to the short-chain dehydrogenases/reductases (SDR) family.</text>
</comment>
<dbReference type="AlphaFoldDB" id="A0A9P5L9N8"/>
<accession>A0A9P5L9N8</accession>
<gene>
    <name evidence="11" type="ORF">G7Z17_g4787</name>
</gene>
<feature type="compositionally biased region" description="Polar residues" evidence="9">
    <location>
        <begin position="386"/>
        <end position="397"/>
    </location>
</feature>
<comment type="caution">
    <text evidence="11">The sequence shown here is derived from an EMBL/GenBank/DDBJ whole genome shotgun (WGS) entry which is preliminary data.</text>
</comment>
<dbReference type="Pfam" id="PF11951">
    <property type="entry name" value="Fungal_trans_2"/>
    <property type="match status" value="1"/>
</dbReference>
<dbReference type="GO" id="GO:0022857">
    <property type="term" value="F:transmembrane transporter activity"/>
    <property type="evidence" value="ECO:0007669"/>
    <property type="project" value="InterPro"/>
</dbReference>
<proteinExistence type="inferred from homology"/>
<dbReference type="Proteomes" id="UP000722485">
    <property type="component" value="Unassembled WGS sequence"/>
</dbReference>
<dbReference type="InterPro" id="IPR036291">
    <property type="entry name" value="NAD(P)-bd_dom_sf"/>
</dbReference>
<feature type="region of interest" description="Disordered" evidence="9">
    <location>
        <begin position="328"/>
        <end position="397"/>
    </location>
</feature>
<evidence type="ECO:0000313" key="11">
    <source>
        <dbReference type="EMBL" id="KAF7551767.1"/>
    </source>
</evidence>
<evidence type="ECO:0000256" key="4">
    <source>
        <dbReference type="ARBA" id="ARBA00022857"/>
    </source>
</evidence>
<dbReference type="PRINTS" id="PR00081">
    <property type="entry name" value="GDHRDH"/>
</dbReference>
<keyword evidence="3" id="KW-0812">Transmembrane</keyword>
<evidence type="ECO:0000256" key="7">
    <source>
        <dbReference type="ARBA" id="ARBA00023136"/>
    </source>
</evidence>
<dbReference type="GO" id="GO:0016020">
    <property type="term" value="C:membrane"/>
    <property type="evidence" value="ECO:0007669"/>
    <property type="project" value="UniProtKB-SubCell"/>
</dbReference>
<dbReference type="SUPFAM" id="SSF51735">
    <property type="entry name" value="NAD(P)-binding Rossmann-fold domains"/>
    <property type="match status" value="1"/>
</dbReference>
<reference evidence="11" key="1">
    <citation type="submission" date="2020-03" db="EMBL/GenBank/DDBJ databases">
        <title>Draft Genome Sequence of Cylindrodendrum hubeiense.</title>
        <authorList>
            <person name="Buettner E."/>
            <person name="Kellner H."/>
        </authorList>
    </citation>
    <scope>NUCLEOTIDE SEQUENCE</scope>
    <source>
        <strain evidence="11">IHI 201604</strain>
    </source>
</reference>
<dbReference type="Pfam" id="PF13561">
    <property type="entry name" value="adh_short_C2"/>
    <property type="match status" value="1"/>
</dbReference>
<keyword evidence="12" id="KW-1185">Reference proteome</keyword>
<evidence type="ECO:0000256" key="6">
    <source>
        <dbReference type="ARBA" id="ARBA00023002"/>
    </source>
</evidence>
<dbReference type="EMBL" id="JAANBB010000072">
    <property type="protein sequence ID" value="KAF7551767.1"/>
    <property type="molecule type" value="Genomic_DNA"/>
</dbReference>
<evidence type="ECO:0000256" key="5">
    <source>
        <dbReference type="ARBA" id="ARBA00022989"/>
    </source>
</evidence>
<comment type="subcellular location">
    <subcellularLocation>
        <location evidence="1">Membrane</location>
    </subcellularLocation>
</comment>
<dbReference type="FunFam" id="3.40.50.720:FF:000374">
    <property type="entry name" value="3-oxoacyl-(Acyl-carrier-protein) reductase"/>
    <property type="match status" value="1"/>
</dbReference>
<dbReference type="InterPro" id="IPR002347">
    <property type="entry name" value="SDR_fam"/>
</dbReference>
<dbReference type="OrthoDB" id="2015447at2759"/>
<keyword evidence="6" id="KW-0560">Oxidoreductase</keyword>
<dbReference type="Pfam" id="PF00083">
    <property type="entry name" value="Sugar_tr"/>
    <property type="match status" value="1"/>
</dbReference>
<keyword evidence="5" id="KW-1133">Transmembrane helix</keyword>
<keyword evidence="8" id="KW-0539">Nucleus</keyword>
<dbReference type="InterPro" id="IPR020904">
    <property type="entry name" value="Sc_DH/Rdtase_CS"/>
</dbReference>
<name>A0A9P5L9N8_9HYPO</name>
<evidence type="ECO:0000313" key="12">
    <source>
        <dbReference type="Proteomes" id="UP000722485"/>
    </source>
</evidence>
<dbReference type="InterPro" id="IPR057326">
    <property type="entry name" value="KR_dom"/>
</dbReference>
<evidence type="ECO:0000256" key="2">
    <source>
        <dbReference type="ARBA" id="ARBA00006484"/>
    </source>
</evidence>
<sequence length="942" mass="102848">MPDFKGLELTGKVAIVTGASRGIGAGIAVLLGKRGANVVVNHVSAGSKERAENIAKEIEDNGTKAIVCQADVSKLDEIPKLIEAALKISETGKIEILIHNAAQGNEANLVDTTEDFYTRHFDANVKGPIFLTKAAEPHLPKGGRIVFISSAGARLGVAGQTVYAATKAADEALVRVWAKEFGQSHGITVNCVNPGPVATDQWFQSDEQFLKDMQPLIDSTPAAARVGEVDDIAPLVAFLCTEDAKWTTGSVLSANGGLSSEGDYSKRAKLSLIVCCLPNISSPISKPPLAPCAGADAPPASRIATATPALPSTQGSIIMSQVKPRQFKFVGGPSRKRRRRNEPKPIESNLASPEAPKDPDLTAIVVTEQDGQLSHNSAPKLPTPHKGNQPQSERQVATTNDVEPMMLSPSGGEFDLFLGWHNGNSIMNPFLDPSPAYPDPSLLLGGQFQLPSFIGPDLDFSQLHSSPSTDSSAEVLISSEDRADNDEPRDGPAAEFGPEATERMIRLSQSPTILPVGNSDSLSRLLARYDEEFCILPLTNDFEANPFRYNIETGRGSQLLLHCILALSYKHVNRDTGDYSKEAKHHKKQAVQLLREMEGESKFHSAEPTFLDAVLILMTLDCATSAHGPWLSYLHRAHKILEATESLNIPRTPRTRAQIEMLVCRQGCVLSESTIMKQFNSNDAADPTFYNISGCPEDLFKHMVRLGTYAREFELASTMTCVNFDMGPILAVEKSIREWSTPEFNDPYEQVLHDGPLDPSKESNTEEMAHYNQDLHHCAEAWKYGLLIYIEKVFKWREKKKPSPLLGFLARKALNNVSSCRRNLMLQKQLLLPVFLAGCETKDELLRQEAREYCNWWSEKTRSKLLTGASLGAFLTITSTNASEMAPSFVPGTITADMKSALVLGKLLGYGVMCEAGTYTGKPTYRIPFATQWGFMGAALII</sequence>
<dbReference type="InterPro" id="IPR005828">
    <property type="entry name" value="MFS_sugar_transport-like"/>
</dbReference>
<dbReference type="InterPro" id="IPR021858">
    <property type="entry name" value="Fun_TF"/>
</dbReference>
<dbReference type="SMART" id="SM00822">
    <property type="entry name" value="PKS_KR"/>
    <property type="match status" value="1"/>
</dbReference>